<organism evidence="1">
    <name type="scientific">marine sediment metagenome</name>
    <dbReference type="NCBI Taxonomy" id="412755"/>
    <lineage>
        <taxon>unclassified sequences</taxon>
        <taxon>metagenomes</taxon>
        <taxon>ecological metagenomes</taxon>
    </lineage>
</organism>
<dbReference type="InterPro" id="IPR014867">
    <property type="entry name" value="Spore_coat_CotH_CotH2/3/7"/>
</dbReference>
<evidence type="ECO:0000313" key="1">
    <source>
        <dbReference type="EMBL" id="GAI88805.1"/>
    </source>
</evidence>
<dbReference type="Pfam" id="PF08757">
    <property type="entry name" value="CotH"/>
    <property type="match status" value="1"/>
</dbReference>
<protein>
    <submittedName>
        <fullName evidence="1">Uncharacterized protein</fullName>
    </submittedName>
</protein>
<feature type="non-terminal residue" evidence="1">
    <location>
        <position position="1"/>
    </location>
</feature>
<dbReference type="AlphaFoldDB" id="X1TMK3"/>
<name>X1TMK3_9ZZZZ</name>
<dbReference type="EMBL" id="BARW01020131">
    <property type="protein sequence ID" value="GAI88805.1"/>
    <property type="molecule type" value="Genomic_DNA"/>
</dbReference>
<proteinExistence type="predicted"/>
<reference evidence="1" key="1">
    <citation type="journal article" date="2014" name="Front. Microbiol.">
        <title>High frequency of phylogenetically diverse reductive dehalogenase-homologous genes in deep subseafloor sedimentary metagenomes.</title>
        <authorList>
            <person name="Kawai M."/>
            <person name="Futagami T."/>
            <person name="Toyoda A."/>
            <person name="Takaki Y."/>
            <person name="Nishi S."/>
            <person name="Hori S."/>
            <person name="Arai W."/>
            <person name="Tsubouchi T."/>
            <person name="Morono Y."/>
            <person name="Uchiyama I."/>
            <person name="Ito T."/>
            <person name="Fujiyama A."/>
            <person name="Inagaki F."/>
            <person name="Takami H."/>
        </authorList>
    </citation>
    <scope>NUCLEOTIDE SEQUENCE</scope>
    <source>
        <strain evidence="1">Expedition CK06-06</strain>
    </source>
</reference>
<gene>
    <name evidence="1" type="ORF">S12H4_34070</name>
</gene>
<accession>X1TMK3</accession>
<sequence length="273" mass="31816">LTSRGTQYDGDFWGVYMTLEQMDGRFLDEHGLPDGNFYKMDQAYPDGCDKNNQGPTAVPDKSDVLGFRSAYQSNPSAQWWGQNVNLESYYGHYAMYHAVHHGDITSKNHFFYLNPEPTTNRWGTNNLWWQLLWDVDLTWTCYYSNMKDPFSNSGVLGHQVHNIACRNRVWEIVELLFNPEQMNQLIDEFASIINDPNEDRLSIVDADRAMWDYHWVVGAAAYPTYLRHEASRKAGQGRFYEEAEERGYARSFEGMVQVMKDFVVERQSHMNSI</sequence>
<feature type="non-terminal residue" evidence="1">
    <location>
        <position position="273"/>
    </location>
</feature>
<comment type="caution">
    <text evidence="1">The sequence shown here is derived from an EMBL/GenBank/DDBJ whole genome shotgun (WGS) entry which is preliminary data.</text>
</comment>